<evidence type="ECO:0000313" key="2">
    <source>
        <dbReference type="EMBL" id="SPC81586.1"/>
    </source>
</evidence>
<organism evidence="2">
    <name type="scientific">Fagus sylvatica</name>
    <name type="common">Beechnut</name>
    <dbReference type="NCBI Taxonomy" id="28930"/>
    <lineage>
        <taxon>Eukaryota</taxon>
        <taxon>Viridiplantae</taxon>
        <taxon>Streptophyta</taxon>
        <taxon>Embryophyta</taxon>
        <taxon>Tracheophyta</taxon>
        <taxon>Spermatophyta</taxon>
        <taxon>Magnoliopsida</taxon>
        <taxon>eudicotyledons</taxon>
        <taxon>Gunneridae</taxon>
        <taxon>Pentapetalae</taxon>
        <taxon>rosids</taxon>
        <taxon>fabids</taxon>
        <taxon>Fagales</taxon>
        <taxon>Fagaceae</taxon>
        <taxon>Fagus</taxon>
    </lineage>
</organism>
<dbReference type="PANTHER" id="PTHR36322:SF3">
    <property type="entry name" value="TRANSMEMBRANE PROTEIN"/>
    <property type="match status" value="1"/>
</dbReference>
<keyword evidence="1" id="KW-1133">Transmembrane helix</keyword>
<keyword evidence="1" id="KW-0472">Membrane</keyword>
<reference evidence="2" key="1">
    <citation type="submission" date="2018-02" db="EMBL/GenBank/DDBJ databases">
        <authorList>
            <person name="Cohen D.B."/>
            <person name="Kent A.D."/>
        </authorList>
    </citation>
    <scope>NUCLEOTIDE SEQUENCE</scope>
</reference>
<sequence>MYEKIKATNPCGTPAVPTQNDITTLPPPILNSPYRNEEPQIMVATATSWLRSRPIRYCILLLCSPLLVPFFCATFPLLCAAHLCLRVCRRRNRGSREDAPLLRCEEGRHEEEKEEVEGGGVGLLQRYLEDQMLLVGSVYDCGDQDDHDPSIDPRTPLLAC</sequence>
<evidence type="ECO:0000256" key="1">
    <source>
        <dbReference type="SAM" id="Phobius"/>
    </source>
</evidence>
<dbReference type="AlphaFoldDB" id="A0A2N9ERY1"/>
<protein>
    <submittedName>
        <fullName evidence="2">Uncharacterized protein</fullName>
    </submittedName>
</protein>
<accession>A0A2N9ERY1</accession>
<keyword evidence="1" id="KW-0812">Transmembrane</keyword>
<proteinExistence type="predicted"/>
<dbReference type="EMBL" id="OIVN01000524">
    <property type="protein sequence ID" value="SPC81586.1"/>
    <property type="molecule type" value="Genomic_DNA"/>
</dbReference>
<feature type="transmembrane region" description="Helical" evidence="1">
    <location>
        <begin position="59"/>
        <end position="85"/>
    </location>
</feature>
<name>A0A2N9ERY1_FAGSY</name>
<gene>
    <name evidence="2" type="ORF">FSB_LOCUS9468</name>
</gene>
<dbReference type="PANTHER" id="PTHR36322">
    <property type="entry name" value="TRANSMEMBRANE PROTEIN"/>
    <property type="match status" value="1"/>
</dbReference>